<reference evidence="7" key="1">
    <citation type="submission" date="2021-01" db="EMBL/GenBank/DDBJ databases">
        <authorList>
            <person name="Kaushik A."/>
        </authorList>
    </citation>
    <scope>NUCLEOTIDE SEQUENCE</scope>
    <source>
        <strain evidence="7">AG1-1C</strain>
    </source>
</reference>
<dbReference type="GO" id="GO:0031965">
    <property type="term" value="C:nuclear membrane"/>
    <property type="evidence" value="ECO:0007669"/>
    <property type="project" value="UniProtKB-SubCell"/>
</dbReference>
<dbReference type="PANTHER" id="PTHR12265:SF30">
    <property type="entry name" value="TRANSMEMBRANE PROTEIN 53"/>
    <property type="match status" value="1"/>
</dbReference>
<keyword evidence="5" id="KW-0539">Nucleus</keyword>
<evidence type="ECO:0000313" key="7">
    <source>
        <dbReference type="EMBL" id="CAE6436425.1"/>
    </source>
</evidence>
<gene>
    <name evidence="7" type="ORF">RDB_LOCUS121274</name>
</gene>
<keyword evidence="2" id="KW-0812">Transmembrane</keyword>
<sequence>MRTSINQHRYALFGLRRYSNNTDYGVIASCVVGRRLLSHTSARTIDRLVPKKAMSTTASSTSKAIAQRVLNRIDGSDVYVSYPNHIPKEEDADRGKTKAPPVILMFGWMDAQLPHLYKYTEQYNKIYPSATQIIVRIHQSFFWKGEAANRASLFPVIKLLRDAGINEHTTAEKSGLLVHAFSNGGAFAQTSLARTIAKSLPSSATGPALPAQAFVYDSLPGIIDLRITILAFTAQIRSPILRSLAQLGFGTVYVLGTVWGRTIGLLLGQEDPFTRLRRELNEPRLLPQHVPRTYIYSDIDDIIPSESVEGHAKEARQSISGNAGHELVRLAKFEGSAHVSHARKDGKRYWDEVVRTWEASYR</sequence>
<organism evidence="7 8">
    <name type="scientific">Rhizoctonia solani</name>
    <dbReference type="NCBI Taxonomy" id="456999"/>
    <lineage>
        <taxon>Eukaryota</taxon>
        <taxon>Fungi</taxon>
        <taxon>Dikarya</taxon>
        <taxon>Basidiomycota</taxon>
        <taxon>Agaricomycotina</taxon>
        <taxon>Agaricomycetes</taxon>
        <taxon>Cantharellales</taxon>
        <taxon>Ceratobasidiaceae</taxon>
        <taxon>Rhizoctonia</taxon>
    </lineage>
</organism>
<dbReference type="InterPro" id="IPR008547">
    <property type="entry name" value="DUF829_TMEM53"/>
</dbReference>
<evidence type="ECO:0000256" key="5">
    <source>
        <dbReference type="ARBA" id="ARBA00023242"/>
    </source>
</evidence>
<evidence type="ECO:0000256" key="3">
    <source>
        <dbReference type="ARBA" id="ARBA00022989"/>
    </source>
</evidence>
<evidence type="ECO:0000256" key="2">
    <source>
        <dbReference type="ARBA" id="ARBA00022692"/>
    </source>
</evidence>
<dbReference type="Proteomes" id="UP000663846">
    <property type="component" value="Unassembled WGS sequence"/>
</dbReference>
<evidence type="ECO:0000313" key="8">
    <source>
        <dbReference type="Proteomes" id="UP000663846"/>
    </source>
</evidence>
<evidence type="ECO:0000256" key="1">
    <source>
        <dbReference type="ARBA" id="ARBA00004126"/>
    </source>
</evidence>
<dbReference type="PANTHER" id="PTHR12265">
    <property type="entry name" value="TRANSMEMBRANE PROTEIN 53"/>
    <property type="match status" value="1"/>
</dbReference>
<dbReference type="EMBL" id="CAJMWS010000346">
    <property type="protein sequence ID" value="CAE6436425.1"/>
    <property type="molecule type" value="Genomic_DNA"/>
</dbReference>
<comment type="subcellular location">
    <subcellularLocation>
        <location evidence="6">Endomembrane system</location>
        <topology evidence="6">Single-pass membrane protein</topology>
    </subcellularLocation>
    <subcellularLocation>
        <location evidence="1">Nucleus membrane</location>
    </subcellularLocation>
</comment>
<evidence type="ECO:0000256" key="6">
    <source>
        <dbReference type="ARBA" id="ARBA00037847"/>
    </source>
</evidence>
<protein>
    <recommendedName>
        <fullName evidence="9">Transmembrane protein 53</fullName>
    </recommendedName>
</protein>
<accession>A0A8H3ASF3</accession>
<proteinExistence type="predicted"/>
<evidence type="ECO:0008006" key="9">
    <source>
        <dbReference type="Google" id="ProtNLM"/>
    </source>
</evidence>
<keyword evidence="4" id="KW-0472">Membrane</keyword>
<dbReference type="AlphaFoldDB" id="A0A8H3ASF3"/>
<keyword evidence="3" id="KW-1133">Transmembrane helix</keyword>
<name>A0A8H3ASF3_9AGAM</name>
<evidence type="ECO:0000256" key="4">
    <source>
        <dbReference type="ARBA" id="ARBA00023136"/>
    </source>
</evidence>
<comment type="caution">
    <text evidence="7">The sequence shown here is derived from an EMBL/GenBank/DDBJ whole genome shotgun (WGS) entry which is preliminary data.</text>
</comment>
<dbReference type="Pfam" id="PF05705">
    <property type="entry name" value="DUF829"/>
    <property type="match status" value="1"/>
</dbReference>